<dbReference type="Proteomes" id="UP000233565">
    <property type="component" value="Unassembled WGS sequence"/>
</dbReference>
<dbReference type="RefSeq" id="WP_091201260.1">
    <property type="nucleotide sequence ID" value="NZ_FOKC01000013.1"/>
</dbReference>
<dbReference type="CDD" id="cd00995">
    <property type="entry name" value="PBP2_NikA_DppA_OppA_like"/>
    <property type="match status" value="1"/>
</dbReference>
<dbReference type="InterPro" id="IPR030678">
    <property type="entry name" value="Peptide/Ni-bd"/>
</dbReference>
<evidence type="ECO:0000256" key="4">
    <source>
        <dbReference type="ARBA" id="ARBA00022729"/>
    </source>
</evidence>
<feature type="signal peptide" evidence="6">
    <location>
        <begin position="1"/>
        <end position="19"/>
    </location>
</feature>
<dbReference type="InterPro" id="IPR039424">
    <property type="entry name" value="SBP_5"/>
</dbReference>
<dbReference type="PANTHER" id="PTHR30290">
    <property type="entry name" value="PERIPLASMIC BINDING COMPONENT OF ABC TRANSPORTER"/>
    <property type="match status" value="1"/>
</dbReference>
<dbReference type="GO" id="GO:1904680">
    <property type="term" value="F:peptide transmembrane transporter activity"/>
    <property type="evidence" value="ECO:0007669"/>
    <property type="project" value="TreeGrafter"/>
</dbReference>
<dbReference type="SUPFAM" id="SSF53850">
    <property type="entry name" value="Periplasmic binding protein-like II"/>
    <property type="match status" value="1"/>
</dbReference>
<comment type="similarity">
    <text evidence="2">Belongs to the bacterial solute-binding protein 5 family.</text>
</comment>
<evidence type="ECO:0000256" key="1">
    <source>
        <dbReference type="ARBA" id="ARBA00004196"/>
    </source>
</evidence>
<evidence type="ECO:0000313" key="8">
    <source>
        <dbReference type="EMBL" id="PKH40144.1"/>
    </source>
</evidence>
<evidence type="ECO:0000256" key="6">
    <source>
        <dbReference type="SAM" id="SignalP"/>
    </source>
</evidence>
<evidence type="ECO:0000256" key="5">
    <source>
        <dbReference type="SAM" id="MobiDB-lite"/>
    </source>
</evidence>
<dbReference type="AlphaFoldDB" id="A0A1I1B490"/>
<evidence type="ECO:0000313" key="11">
    <source>
        <dbReference type="Proteomes" id="UP000233565"/>
    </source>
</evidence>
<dbReference type="OrthoDB" id="9764591at2"/>
<dbReference type="PIRSF" id="PIRSF002741">
    <property type="entry name" value="MppA"/>
    <property type="match status" value="1"/>
</dbReference>
<feature type="chain" id="PRO_5011784199" evidence="6">
    <location>
        <begin position="20"/>
        <end position="542"/>
    </location>
</feature>
<dbReference type="STRING" id="748909.SAMN05192575_1139"/>
<dbReference type="Gene3D" id="3.40.190.10">
    <property type="entry name" value="Periplasmic binding protein-like II"/>
    <property type="match status" value="1"/>
</dbReference>
<dbReference type="Gene3D" id="3.90.76.10">
    <property type="entry name" value="Dipeptide-binding Protein, Domain 1"/>
    <property type="match status" value="1"/>
</dbReference>
<feature type="compositionally biased region" description="Basic and acidic residues" evidence="5">
    <location>
        <begin position="27"/>
        <end position="36"/>
    </location>
</feature>
<gene>
    <name evidence="8" type="ORF">CXG46_13380</name>
    <name evidence="9" type="ORF">SAMN05192575_1139</name>
</gene>
<evidence type="ECO:0000256" key="2">
    <source>
        <dbReference type="ARBA" id="ARBA00005695"/>
    </source>
</evidence>
<dbReference type="InterPro" id="IPR000914">
    <property type="entry name" value="SBP_5_dom"/>
</dbReference>
<comment type="subcellular location">
    <subcellularLocation>
        <location evidence="1">Cell envelope</location>
    </subcellularLocation>
</comment>
<sequence>MTIRPRWRTLITLSLVVSAALTGCGRQTDDSDRKPSETLADTTPAGTDEVTSAVWAVNGDIKSLDPLYTFDYPGNTAVSLMCESLLTTMPDGSIGPGVAKISRPTETTVVFDINEGARFWDGTPVTAEDVVYSLERQRDPALGGFYGAFFDRVDTISATDPLQVTLNLTAPDYWLDGELAGRAGVVLQKKYVETRGESYGTSSGGVMCTGAYELESWVPATGIVMKANPDPWQGATPRVEQLTVKSIADEAALTSSLLTGEVDGTYRPAGMSTLDQLRASDDVEVFQGPGYNTDALIVSSLDGALGDARVRRALALALDREGIIDSVYKGAAQMPKWISNSGTFGYAPDVFEAAYERTPTWAQDLSEAKALVAEAGAEGKTVTIGMTAGLAQIAAAAGAYESAAAAIGMKVKLKAVSTENFINFFIDPKAREGIDGFLTVDYGDYADPVALVASIVLPNGSRNYAGLEDDRLIELTTQARATADPEERAKVVVQVMNRFNEVLPWIPMVQPNTVLVMNRELSGAVSSFAYMSAQWAGELGGR</sequence>
<keyword evidence="3" id="KW-0813">Transport</keyword>
<dbReference type="EMBL" id="PJBV01000020">
    <property type="protein sequence ID" value="PKH40144.1"/>
    <property type="molecule type" value="Genomic_DNA"/>
</dbReference>
<feature type="region of interest" description="Disordered" evidence="5">
    <location>
        <begin position="25"/>
        <end position="45"/>
    </location>
</feature>
<proteinExistence type="inferred from homology"/>
<dbReference type="GO" id="GO:0015833">
    <property type="term" value="P:peptide transport"/>
    <property type="evidence" value="ECO:0007669"/>
    <property type="project" value="TreeGrafter"/>
</dbReference>
<organism evidence="9 10">
    <name type="scientific">Nocardioides alpinus</name>
    <dbReference type="NCBI Taxonomy" id="748909"/>
    <lineage>
        <taxon>Bacteria</taxon>
        <taxon>Bacillati</taxon>
        <taxon>Actinomycetota</taxon>
        <taxon>Actinomycetes</taxon>
        <taxon>Propionibacteriales</taxon>
        <taxon>Nocardioidaceae</taxon>
        <taxon>Nocardioides</taxon>
    </lineage>
</organism>
<dbReference type="PROSITE" id="PS51257">
    <property type="entry name" value="PROKAR_LIPOPROTEIN"/>
    <property type="match status" value="1"/>
</dbReference>
<name>A0A1I1B490_9ACTN</name>
<keyword evidence="11" id="KW-1185">Reference proteome</keyword>
<dbReference type="PANTHER" id="PTHR30290:SF10">
    <property type="entry name" value="PERIPLASMIC OLIGOPEPTIDE-BINDING PROTEIN-RELATED"/>
    <property type="match status" value="1"/>
</dbReference>
<dbReference type="GO" id="GO:0030313">
    <property type="term" value="C:cell envelope"/>
    <property type="evidence" value="ECO:0007669"/>
    <property type="project" value="UniProtKB-SubCell"/>
</dbReference>
<dbReference type="EMBL" id="FOKC01000013">
    <property type="protein sequence ID" value="SFB44582.1"/>
    <property type="molecule type" value="Genomic_DNA"/>
</dbReference>
<accession>A0A1I1B490</accession>
<reference evidence="8 11" key="2">
    <citation type="submission" date="2017-12" db="EMBL/GenBank/DDBJ databases">
        <title>Pharmacopeia of the Arctic Ocean.</title>
        <authorList>
            <person name="Collins E."/>
            <person name="Ducluzeau A.-L."/>
        </authorList>
    </citation>
    <scope>NUCLEOTIDE SEQUENCE [LARGE SCALE GENOMIC DNA]</scope>
    <source>
        <strain evidence="8 11">DSM 23325</strain>
    </source>
</reference>
<reference evidence="9" key="1">
    <citation type="submission" date="2016-10" db="EMBL/GenBank/DDBJ databases">
        <authorList>
            <person name="de Groot N.N."/>
        </authorList>
    </citation>
    <scope>NUCLEOTIDE SEQUENCE [LARGE SCALE GENOMIC DNA]</scope>
    <source>
        <strain evidence="9">CGMCC 1.10697</strain>
    </source>
</reference>
<protein>
    <submittedName>
        <fullName evidence="8">ABC transporter substrate-binding protein</fullName>
    </submittedName>
    <submittedName>
        <fullName evidence="9">Peptide/nickel transport system substrate-binding protein</fullName>
    </submittedName>
</protein>
<evidence type="ECO:0000313" key="9">
    <source>
        <dbReference type="EMBL" id="SFB44582.1"/>
    </source>
</evidence>
<dbReference type="Gene3D" id="3.10.105.10">
    <property type="entry name" value="Dipeptide-binding Protein, Domain 3"/>
    <property type="match status" value="1"/>
</dbReference>
<evidence type="ECO:0000259" key="7">
    <source>
        <dbReference type="Pfam" id="PF00496"/>
    </source>
</evidence>
<dbReference type="Proteomes" id="UP000199113">
    <property type="component" value="Unassembled WGS sequence"/>
</dbReference>
<feature type="domain" description="Solute-binding protein family 5" evidence="7">
    <location>
        <begin position="106"/>
        <end position="460"/>
    </location>
</feature>
<keyword evidence="4 6" id="KW-0732">Signal</keyword>
<dbReference type="Pfam" id="PF00496">
    <property type="entry name" value="SBP_bac_5"/>
    <property type="match status" value="1"/>
</dbReference>
<dbReference type="GO" id="GO:0042597">
    <property type="term" value="C:periplasmic space"/>
    <property type="evidence" value="ECO:0007669"/>
    <property type="project" value="UniProtKB-ARBA"/>
</dbReference>
<evidence type="ECO:0000313" key="10">
    <source>
        <dbReference type="Proteomes" id="UP000199113"/>
    </source>
</evidence>
<evidence type="ECO:0000256" key="3">
    <source>
        <dbReference type="ARBA" id="ARBA00022448"/>
    </source>
</evidence>
<dbReference type="GO" id="GO:0043190">
    <property type="term" value="C:ATP-binding cassette (ABC) transporter complex"/>
    <property type="evidence" value="ECO:0007669"/>
    <property type="project" value="InterPro"/>
</dbReference>